<dbReference type="PANTHER" id="PTHR35442">
    <property type="entry name" value="TRANSMEMBRANE PROTEIN 249"/>
    <property type="match status" value="1"/>
</dbReference>
<evidence type="ECO:0000256" key="1">
    <source>
        <dbReference type="SAM" id="MobiDB-lite"/>
    </source>
</evidence>
<keyword evidence="2" id="KW-0812">Transmembrane</keyword>
<evidence type="ECO:0000313" key="3">
    <source>
        <dbReference type="EnsemblMetazoa" id="XP_020915762.1"/>
    </source>
</evidence>
<accession>A0A913Y736</accession>
<evidence type="ECO:0008006" key="5">
    <source>
        <dbReference type="Google" id="ProtNLM"/>
    </source>
</evidence>
<name>A0A913Y736_EXADI</name>
<proteinExistence type="predicted"/>
<dbReference type="PANTHER" id="PTHR35442:SF1">
    <property type="entry name" value="CATION CHANNEL SPERM-ASSOCIATED AUXILIARY SUBUNIT TMEM249"/>
    <property type="match status" value="1"/>
</dbReference>
<protein>
    <recommendedName>
        <fullName evidence="5">Transmembrane protein 249</fullName>
    </recommendedName>
</protein>
<dbReference type="Pfam" id="PF15158">
    <property type="entry name" value="TMEM249"/>
    <property type="match status" value="1"/>
</dbReference>
<evidence type="ECO:0000313" key="4">
    <source>
        <dbReference type="Proteomes" id="UP000887567"/>
    </source>
</evidence>
<keyword evidence="2" id="KW-1133">Transmembrane helix</keyword>
<feature type="transmembrane region" description="Helical" evidence="2">
    <location>
        <begin position="75"/>
        <end position="91"/>
    </location>
</feature>
<dbReference type="OrthoDB" id="5984081at2759"/>
<keyword evidence="4" id="KW-1185">Reference proteome</keyword>
<dbReference type="Proteomes" id="UP000887567">
    <property type="component" value="Unplaced"/>
</dbReference>
<sequence>MVLWKAIKNLEILEKPESIFNRRLIKNPCYPFNKDHDGKFVLHLDRRRCYYGIFMSVVCALIVTVWLIVSEAGQYLMFPILIGCISAWFAFENKADRICTLDSLSGSYTVTLGGKHVQEGEIRNVYIRLKAQKHGAGHKYYYVVFNGYHVTEQKVTSYSKNDKRLRTLAKRLAENLDLNYFDIKASSKEHVIRHRPKPSARAEDEVVNNGYPV</sequence>
<dbReference type="AlphaFoldDB" id="A0A913Y736"/>
<keyword evidence="2" id="KW-0472">Membrane</keyword>
<dbReference type="KEGG" id="epa:110253226"/>
<dbReference type="RefSeq" id="XP_020915762.1">
    <property type="nucleotide sequence ID" value="XM_021060103.2"/>
</dbReference>
<dbReference type="GeneID" id="110253226"/>
<organism evidence="3 4">
    <name type="scientific">Exaiptasia diaphana</name>
    <name type="common">Tropical sea anemone</name>
    <name type="synonym">Aiptasia pulchella</name>
    <dbReference type="NCBI Taxonomy" id="2652724"/>
    <lineage>
        <taxon>Eukaryota</taxon>
        <taxon>Metazoa</taxon>
        <taxon>Cnidaria</taxon>
        <taxon>Anthozoa</taxon>
        <taxon>Hexacorallia</taxon>
        <taxon>Actiniaria</taxon>
        <taxon>Aiptasiidae</taxon>
        <taxon>Exaiptasia</taxon>
    </lineage>
</organism>
<dbReference type="EnsemblMetazoa" id="XM_021060103.2">
    <property type="protein sequence ID" value="XP_020915762.1"/>
    <property type="gene ID" value="LOC110253226"/>
</dbReference>
<feature type="transmembrane region" description="Helical" evidence="2">
    <location>
        <begin position="49"/>
        <end position="69"/>
    </location>
</feature>
<reference evidence="3" key="1">
    <citation type="submission" date="2022-11" db="UniProtKB">
        <authorList>
            <consortium name="EnsemblMetazoa"/>
        </authorList>
    </citation>
    <scope>IDENTIFICATION</scope>
</reference>
<feature type="region of interest" description="Disordered" evidence="1">
    <location>
        <begin position="193"/>
        <end position="213"/>
    </location>
</feature>
<dbReference type="InterPro" id="IPR027861">
    <property type="entry name" value="TMEM249"/>
</dbReference>
<dbReference type="OMA" id="RFQLWAL"/>
<evidence type="ECO:0000256" key="2">
    <source>
        <dbReference type="SAM" id="Phobius"/>
    </source>
</evidence>